<comment type="caution">
    <text evidence="3">The sequence shown here is derived from an EMBL/GenBank/DDBJ whole genome shotgun (WGS) entry which is preliminary data.</text>
</comment>
<keyword evidence="1" id="KW-0812">Transmembrane</keyword>
<feature type="transmembrane region" description="Helical" evidence="1">
    <location>
        <begin position="114"/>
        <end position="135"/>
    </location>
</feature>
<organism evidence="3 4">
    <name type="scientific">Salinimicrobium gaetbulicola</name>
    <dbReference type="NCBI Taxonomy" id="999702"/>
    <lineage>
        <taxon>Bacteria</taxon>
        <taxon>Pseudomonadati</taxon>
        <taxon>Bacteroidota</taxon>
        <taxon>Flavobacteriia</taxon>
        <taxon>Flavobacteriales</taxon>
        <taxon>Flavobacteriaceae</taxon>
        <taxon>Salinimicrobium</taxon>
    </lineage>
</organism>
<protein>
    <submittedName>
        <fullName evidence="3">Uncharacterized protein</fullName>
    </submittedName>
</protein>
<keyword evidence="4" id="KW-1185">Reference proteome</keyword>
<feature type="chain" id="PRO_5045615054" evidence="2">
    <location>
        <begin position="19"/>
        <end position="160"/>
    </location>
</feature>
<gene>
    <name evidence="3" type="ORF">ACFQ1G_04410</name>
</gene>
<evidence type="ECO:0000313" key="4">
    <source>
        <dbReference type="Proteomes" id="UP001597100"/>
    </source>
</evidence>
<dbReference type="RefSeq" id="WP_380737061.1">
    <property type="nucleotide sequence ID" value="NZ_JBHTJP010000032.1"/>
</dbReference>
<accession>A0ABW3IDC5</accession>
<feature type="signal peptide" evidence="2">
    <location>
        <begin position="1"/>
        <end position="18"/>
    </location>
</feature>
<reference evidence="4" key="1">
    <citation type="journal article" date="2019" name="Int. J. Syst. Evol. Microbiol.">
        <title>The Global Catalogue of Microorganisms (GCM) 10K type strain sequencing project: providing services to taxonomists for standard genome sequencing and annotation.</title>
        <authorList>
            <consortium name="The Broad Institute Genomics Platform"/>
            <consortium name="The Broad Institute Genome Sequencing Center for Infectious Disease"/>
            <person name="Wu L."/>
            <person name="Ma J."/>
        </authorList>
    </citation>
    <scope>NUCLEOTIDE SEQUENCE [LARGE SCALE GENOMIC DNA]</scope>
    <source>
        <strain evidence="4">CCUG 60898</strain>
    </source>
</reference>
<keyword evidence="1" id="KW-1133">Transmembrane helix</keyword>
<evidence type="ECO:0000256" key="2">
    <source>
        <dbReference type="SAM" id="SignalP"/>
    </source>
</evidence>
<keyword evidence="2" id="KW-0732">Signal</keyword>
<dbReference type="EMBL" id="JBHTJP010000032">
    <property type="protein sequence ID" value="MFD0976028.1"/>
    <property type="molecule type" value="Genomic_DNA"/>
</dbReference>
<keyword evidence="1" id="KW-0472">Membrane</keyword>
<dbReference type="Proteomes" id="UP001597100">
    <property type="component" value="Unassembled WGS sequence"/>
</dbReference>
<name>A0ABW3IDC5_9FLAO</name>
<evidence type="ECO:0000313" key="3">
    <source>
        <dbReference type="EMBL" id="MFD0976028.1"/>
    </source>
</evidence>
<proteinExistence type="predicted"/>
<sequence>MKKFILFLSLMAGIPLMAQIETEVPDLFVRLFDLQGNKLGKGKVLLISDTSLTLNRKGRSMEFPIKEIGLVKTKRSGKHNVLIATAIGAVIGGMAGAASAEPDTWFGYTSSEGAFGGAVLGGAAGAGIGGITLLLKNSKTYIINGEPSNWKAFKDSIYLP</sequence>
<evidence type="ECO:0000256" key="1">
    <source>
        <dbReference type="SAM" id="Phobius"/>
    </source>
</evidence>